<proteinExistence type="predicted"/>
<gene>
    <name evidence="2" type="ORF">GCM10022383_11850</name>
</gene>
<protein>
    <recommendedName>
        <fullName evidence="4">DUF1707 domain-containing protein</fullName>
    </recommendedName>
</protein>
<dbReference type="Proteomes" id="UP001501591">
    <property type="component" value="Unassembled WGS sequence"/>
</dbReference>
<keyword evidence="3" id="KW-1185">Reference proteome</keyword>
<reference evidence="3" key="1">
    <citation type="journal article" date="2019" name="Int. J. Syst. Evol. Microbiol.">
        <title>The Global Catalogue of Microorganisms (GCM) 10K type strain sequencing project: providing services to taxonomists for standard genome sequencing and annotation.</title>
        <authorList>
            <consortium name="The Broad Institute Genomics Platform"/>
            <consortium name="The Broad Institute Genome Sequencing Center for Infectious Disease"/>
            <person name="Wu L."/>
            <person name="Ma J."/>
        </authorList>
    </citation>
    <scope>NUCLEOTIDE SEQUENCE [LARGE SCALE GENOMIC DNA]</scope>
    <source>
        <strain evidence="3">JCM 17024</strain>
    </source>
</reference>
<evidence type="ECO:0008006" key="4">
    <source>
        <dbReference type="Google" id="ProtNLM"/>
    </source>
</evidence>
<feature type="transmembrane region" description="Helical" evidence="1">
    <location>
        <begin position="68"/>
        <end position="86"/>
    </location>
</feature>
<evidence type="ECO:0000313" key="2">
    <source>
        <dbReference type="EMBL" id="GAA3935081.1"/>
    </source>
</evidence>
<accession>A0ABP7N4F1</accession>
<organism evidence="2 3">
    <name type="scientific">Microbacterium soli</name>
    <dbReference type="NCBI Taxonomy" id="446075"/>
    <lineage>
        <taxon>Bacteria</taxon>
        <taxon>Bacillati</taxon>
        <taxon>Actinomycetota</taxon>
        <taxon>Actinomycetes</taxon>
        <taxon>Micrococcales</taxon>
        <taxon>Microbacteriaceae</taxon>
        <taxon>Microbacterium</taxon>
    </lineage>
</organism>
<keyword evidence="1" id="KW-0812">Transmembrane</keyword>
<keyword evidence="1" id="KW-1133">Transmembrane helix</keyword>
<dbReference type="RefSeq" id="WP_344818601.1">
    <property type="nucleotide sequence ID" value="NZ_BAABCP010000001.1"/>
</dbReference>
<evidence type="ECO:0000313" key="3">
    <source>
        <dbReference type="Proteomes" id="UP001501591"/>
    </source>
</evidence>
<dbReference type="EMBL" id="BAABCP010000001">
    <property type="protein sequence ID" value="GAA3935081.1"/>
    <property type="molecule type" value="Genomic_DNA"/>
</dbReference>
<comment type="caution">
    <text evidence="2">The sequence shown here is derived from an EMBL/GenBank/DDBJ whole genome shotgun (WGS) entry which is preliminary data.</text>
</comment>
<sequence>MTNERASEYLDELRLSLELQDTHEDRIADVLRQVESHIADTHEDPYDSFGSPQDYAKQYAPSSAPIRFWPLVVASVLLAVAGGWFLSKGIIDLVGGRPLLWGIEPLWGVVVGALLLVAWVVVLTVAAQARRTRVQSGH</sequence>
<keyword evidence="1" id="KW-0472">Membrane</keyword>
<feature type="transmembrane region" description="Helical" evidence="1">
    <location>
        <begin position="106"/>
        <end position="127"/>
    </location>
</feature>
<name>A0ABP7N4F1_9MICO</name>
<evidence type="ECO:0000256" key="1">
    <source>
        <dbReference type="SAM" id="Phobius"/>
    </source>
</evidence>